<dbReference type="EMBL" id="CP099557">
    <property type="protein sequence ID" value="UYF44460.1"/>
    <property type="molecule type" value="Genomic_DNA"/>
</dbReference>
<feature type="transmembrane region" description="Helical" evidence="1">
    <location>
        <begin position="6"/>
        <end position="31"/>
    </location>
</feature>
<evidence type="ECO:0008006" key="6">
    <source>
        <dbReference type="Google" id="ProtNLM"/>
    </source>
</evidence>
<feature type="transmembrane region" description="Helical" evidence="1">
    <location>
        <begin position="82"/>
        <end position="102"/>
    </location>
</feature>
<protein>
    <recommendedName>
        <fullName evidence="6">Copper resistance protein CopD</fullName>
    </recommendedName>
</protein>
<keyword evidence="1" id="KW-1133">Transmembrane helix</keyword>
<feature type="transmembrane region" description="Helical" evidence="1">
    <location>
        <begin position="52"/>
        <end position="70"/>
    </location>
</feature>
<dbReference type="EMBL" id="NXGE01000015">
    <property type="protein sequence ID" value="PRM92185.1"/>
    <property type="molecule type" value="Genomic_DNA"/>
</dbReference>
<dbReference type="Proteomes" id="UP000238281">
    <property type="component" value="Unassembled WGS sequence"/>
</dbReference>
<keyword evidence="1" id="KW-0812">Transmembrane</keyword>
<geneLocation type="plasmid" evidence="3 5">
    <name>pCNAC48</name>
</geneLocation>
<reference evidence="3" key="2">
    <citation type="journal article" date="2022" name="Front. Microbiol.">
        <title>Species classification and novel plasmid identifications in Arcobacter cryaerophilus and Arcobacter cryaerophilus-like organisms.</title>
        <authorList>
            <person name="Zhou G."/>
            <person name="Wang M."/>
            <person name="Wang H."/>
            <person name="Chen X."/>
            <person name="Gu Y."/>
            <person name="Shao Z."/>
            <person name="Zhang J."/>
            <person name="Zhang M."/>
        </authorList>
    </citation>
    <scope>NUCLEOTIDE SEQUENCE</scope>
    <source>
        <strain evidence="3">ICDCAC48</strain>
        <plasmid evidence="3 5">pCNAC48</plasmid>
    </source>
</reference>
<evidence type="ECO:0000313" key="2">
    <source>
        <dbReference type="EMBL" id="PRM92185.1"/>
    </source>
</evidence>
<keyword evidence="1" id="KW-0472">Membrane</keyword>
<gene>
    <name evidence="2" type="ORF">CJ673_11060</name>
    <name evidence="3" type="ORF">NGX11_10895</name>
</gene>
<organism evidence="2 4">
    <name type="scientific">Aliarcobacter cryaerophilus</name>
    <dbReference type="NCBI Taxonomy" id="28198"/>
    <lineage>
        <taxon>Bacteria</taxon>
        <taxon>Pseudomonadati</taxon>
        <taxon>Campylobacterota</taxon>
        <taxon>Epsilonproteobacteria</taxon>
        <taxon>Campylobacterales</taxon>
        <taxon>Arcobacteraceae</taxon>
        <taxon>Aliarcobacter</taxon>
    </lineage>
</organism>
<dbReference type="Proteomes" id="UP001164100">
    <property type="component" value="Plasmid pCNAC48"/>
</dbReference>
<dbReference type="AlphaFoldDB" id="A0A2S9T015"/>
<sequence>MYEFIKTVHIITVVLFVGTVFFRTFVLFKLGKYYPKEESMKIQKILGNEARKIVIISNTILILSGLYLFYRYHLDNSSLVLYLKVTLGLILALAFFVIPKFLEIINAKAKFRVIFHYLYFILLILVITFSQYI</sequence>
<reference evidence="2 4" key="1">
    <citation type="submission" date="2017-09" db="EMBL/GenBank/DDBJ databases">
        <title>Reassesment of A. cryaerophilus.</title>
        <authorList>
            <person name="Perez-Cataluna A."/>
            <person name="Collado L."/>
            <person name="Salgado O."/>
            <person name="Lefinanco V."/>
            <person name="Figueras M.J."/>
        </authorList>
    </citation>
    <scope>NUCLEOTIDE SEQUENCE [LARGE SCALE GENOMIC DNA]</scope>
    <source>
        <strain evidence="2 4">LMG 10210</strain>
    </source>
</reference>
<feature type="transmembrane region" description="Helical" evidence="1">
    <location>
        <begin position="114"/>
        <end position="132"/>
    </location>
</feature>
<evidence type="ECO:0000313" key="4">
    <source>
        <dbReference type="Proteomes" id="UP000238281"/>
    </source>
</evidence>
<name>A0A2S9T015_9BACT</name>
<evidence type="ECO:0000313" key="5">
    <source>
        <dbReference type="Proteomes" id="UP001164100"/>
    </source>
</evidence>
<evidence type="ECO:0000313" key="3">
    <source>
        <dbReference type="EMBL" id="UYF44460.1"/>
    </source>
</evidence>
<evidence type="ECO:0000256" key="1">
    <source>
        <dbReference type="SAM" id="Phobius"/>
    </source>
</evidence>
<accession>A0A2S9T015</accession>
<proteinExistence type="predicted"/>
<dbReference type="RefSeq" id="WP_105916210.1">
    <property type="nucleotide sequence ID" value="NZ_CP099557.1"/>
</dbReference>
<keyword evidence="3" id="KW-0614">Plasmid</keyword>